<evidence type="ECO:0000256" key="2">
    <source>
        <dbReference type="SAM" id="SignalP"/>
    </source>
</evidence>
<feature type="compositionally biased region" description="Basic and acidic residues" evidence="1">
    <location>
        <begin position="73"/>
        <end position="113"/>
    </location>
</feature>
<gene>
    <name evidence="3" type="ORF">FYJ78_01045</name>
</gene>
<evidence type="ECO:0000256" key="1">
    <source>
        <dbReference type="SAM" id="MobiDB-lite"/>
    </source>
</evidence>
<feature type="chain" id="PRO_5039371026" evidence="2">
    <location>
        <begin position="25"/>
        <end position="113"/>
    </location>
</feature>
<dbReference type="RefSeq" id="WP_154619536.1">
    <property type="nucleotide sequence ID" value="NZ_CBCTNG010000005.1"/>
</dbReference>
<dbReference type="Proteomes" id="UP000430222">
    <property type="component" value="Unassembled WGS sequence"/>
</dbReference>
<dbReference type="AlphaFoldDB" id="A0A6I2UTU2"/>
<feature type="region of interest" description="Disordered" evidence="1">
    <location>
        <begin position="29"/>
        <end position="113"/>
    </location>
</feature>
<feature type="signal peptide" evidence="2">
    <location>
        <begin position="1"/>
        <end position="24"/>
    </location>
</feature>
<evidence type="ECO:0000313" key="3">
    <source>
        <dbReference type="EMBL" id="MSV23795.1"/>
    </source>
</evidence>
<comment type="caution">
    <text evidence="3">The sequence shown here is derived from an EMBL/GenBank/DDBJ whole genome shotgun (WGS) entry which is preliminary data.</text>
</comment>
<dbReference type="EMBL" id="VUNL01000001">
    <property type="protein sequence ID" value="MSV23795.1"/>
    <property type="molecule type" value="Genomic_DNA"/>
</dbReference>
<proteinExistence type="predicted"/>
<name>A0A6I2UTU2_9FIRM</name>
<accession>A0A6I2UTU2</accession>
<organism evidence="3 4">
    <name type="scientific">Selenomonas montiformis</name>
    <dbReference type="NCBI Taxonomy" id="2652285"/>
    <lineage>
        <taxon>Bacteria</taxon>
        <taxon>Bacillati</taxon>
        <taxon>Bacillota</taxon>
        <taxon>Negativicutes</taxon>
        <taxon>Selenomonadales</taxon>
        <taxon>Selenomonadaceae</taxon>
        <taxon>Selenomonas</taxon>
    </lineage>
</organism>
<reference evidence="3 4" key="1">
    <citation type="submission" date="2019-08" db="EMBL/GenBank/DDBJ databases">
        <title>In-depth cultivation of the pig gut microbiome towards novel bacterial diversity and tailored functional studies.</title>
        <authorList>
            <person name="Wylensek D."/>
            <person name="Hitch T.C.A."/>
            <person name="Clavel T."/>
        </authorList>
    </citation>
    <scope>NUCLEOTIDE SEQUENCE [LARGE SCALE GENOMIC DNA]</scope>
    <source>
        <strain evidence="4">WCA-380-WT-3B3</strain>
    </source>
</reference>
<sequence>MKMNRKKTMALLLVGMMAFGSAAAAMTNVSEAHHREHRQETYADGTTNKYSHRMHEEETTHRMNLRALRYQHRKGEISDKEYNKRMKEEQKRHDREMQNIKSEYEAHNPHKSK</sequence>
<evidence type="ECO:0000313" key="4">
    <source>
        <dbReference type="Proteomes" id="UP000430222"/>
    </source>
</evidence>
<protein>
    <submittedName>
        <fullName evidence="3">Uncharacterized protein</fullName>
    </submittedName>
</protein>
<feature type="compositionally biased region" description="Basic and acidic residues" evidence="1">
    <location>
        <begin position="31"/>
        <end position="41"/>
    </location>
</feature>
<keyword evidence="4" id="KW-1185">Reference proteome</keyword>
<keyword evidence="2" id="KW-0732">Signal</keyword>